<dbReference type="InterPro" id="IPR003607">
    <property type="entry name" value="HD/PDEase_dom"/>
</dbReference>
<organism evidence="3 4">
    <name type="scientific">Ruminococcoides intestinale</name>
    <dbReference type="NCBI Taxonomy" id="3133162"/>
    <lineage>
        <taxon>Bacteria</taxon>
        <taxon>Bacillati</taxon>
        <taxon>Bacillota</taxon>
        <taxon>Clostridia</taxon>
        <taxon>Eubacteriales</taxon>
        <taxon>Oscillospiraceae</taxon>
        <taxon>Ruminococcoides</taxon>
    </lineage>
</organism>
<keyword evidence="1" id="KW-0378">Hydrolase</keyword>
<dbReference type="Proteomes" id="UP001490816">
    <property type="component" value="Unassembled WGS sequence"/>
</dbReference>
<dbReference type="Gene3D" id="1.10.3550.10">
    <property type="entry name" value="eoxyguanosinetriphosphate triphosphohydrolase domain-like"/>
    <property type="match status" value="1"/>
</dbReference>
<dbReference type="SUPFAM" id="SSF109604">
    <property type="entry name" value="HD-domain/PDEase-like"/>
    <property type="match status" value="1"/>
</dbReference>
<protein>
    <submittedName>
        <fullName evidence="3">Deoxyguanosinetriphosphate triphosphohydrolase</fullName>
    </submittedName>
</protein>
<dbReference type="Pfam" id="PF01966">
    <property type="entry name" value="HD"/>
    <property type="match status" value="1"/>
</dbReference>
<dbReference type="NCBIfam" id="TIGR01353">
    <property type="entry name" value="dGTP_triPase"/>
    <property type="match status" value="1"/>
</dbReference>
<feature type="domain" description="HD/PDEase" evidence="2">
    <location>
        <begin position="61"/>
        <end position="275"/>
    </location>
</feature>
<dbReference type="RefSeq" id="WP_337620958.1">
    <property type="nucleotide sequence ID" value="NZ_JBBMEZ010000002.1"/>
</dbReference>
<dbReference type="PANTHER" id="PTHR11373">
    <property type="entry name" value="DEOXYNUCLEOSIDE TRIPHOSPHATE TRIPHOSPHOHYDROLASE"/>
    <property type="match status" value="1"/>
</dbReference>
<dbReference type="CDD" id="cd00077">
    <property type="entry name" value="HDc"/>
    <property type="match status" value="1"/>
</dbReference>
<dbReference type="SMART" id="SM00471">
    <property type="entry name" value="HDc"/>
    <property type="match status" value="1"/>
</dbReference>
<proteinExistence type="predicted"/>
<dbReference type="NCBIfam" id="NF002205">
    <property type="entry name" value="PRK01096.1"/>
    <property type="match status" value="1"/>
</dbReference>
<dbReference type="InterPro" id="IPR050135">
    <property type="entry name" value="dGTPase-like"/>
</dbReference>
<dbReference type="InterPro" id="IPR006261">
    <property type="entry name" value="dGTPase"/>
</dbReference>
<evidence type="ECO:0000259" key="2">
    <source>
        <dbReference type="SMART" id="SM00471"/>
    </source>
</evidence>
<dbReference type="Gene3D" id="1.10.3210.10">
    <property type="entry name" value="Hypothetical protein af1432"/>
    <property type="match status" value="1"/>
</dbReference>
<evidence type="ECO:0000313" key="3">
    <source>
        <dbReference type="EMBL" id="MEQ2468906.1"/>
    </source>
</evidence>
<dbReference type="InterPro" id="IPR023293">
    <property type="entry name" value="dGTP_triP_hydro_central_sf"/>
</dbReference>
<comment type="caution">
    <text evidence="3">The sequence shown here is derived from an EMBL/GenBank/DDBJ whole genome shotgun (WGS) entry which is preliminary data.</text>
</comment>
<dbReference type="InterPro" id="IPR006674">
    <property type="entry name" value="HD_domain"/>
</dbReference>
<keyword evidence="4" id="KW-1185">Reference proteome</keyword>
<reference evidence="3 4" key="1">
    <citation type="submission" date="2024-03" db="EMBL/GenBank/DDBJ databases">
        <title>Human intestinal bacterial collection.</title>
        <authorList>
            <person name="Pauvert C."/>
            <person name="Hitch T.C.A."/>
            <person name="Clavel T."/>
        </authorList>
    </citation>
    <scope>NUCLEOTIDE SEQUENCE [LARGE SCALE GENOMIC DNA]</scope>
    <source>
        <strain evidence="3 4">CLA-JM-H38</strain>
    </source>
</reference>
<dbReference type="InterPro" id="IPR027432">
    <property type="entry name" value="dGTP_triphosphohydrolase_C"/>
</dbReference>
<sequence>MDWKKLLCEKRQCNQSNKNNKKNNNDMRNEFQKDYHRIIGSASFRRLQDKTQVFPLDKSDFVRTRLTHSLEVASFAKSLGQSSFLYIIDHIDSFKNKSGFRSEFEPSNEDINKICSILECAGLIHDIGNPPFGHFGEYSIRIWFKNNLENLKIGKNYVKDLLNEQMCNDFYNFEGNAQALRLLTKLHYLVDENGMHLTYALLNTIVKYPVSSCDFNTKSGDIKNKKMGYYYAENDLYDDISESTGAVGCRYPLTFLLEAADDIAYRTADIEDAVKKNYLTYDMILEELKKDAYLNMCKGEEKGCYLDAVKTLENKYEIAKSKKIANPDLYAVQNWIVSIQGFLISCAIYGFTSNYIDIMNGTFKSEILKVSHGNVLMKALGNITAEKVFESQHIQKLEISAGTIIDFLLDKFVNAAISYDTEIEQNALDRRLMNIISQNYMSAYRHHSREKTKEEKLYLRLLLVTDYICGMTDTYAKTLYQELHGIS</sequence>
<name>A0ABV1F840_9FIRM</name>
<dbReference type="EMBL" id="JBBMEZ010000002">
    <property type="protein sequence ID" value="MEQ2468906.1"/>
    <property type="molecule type" value="Genomic_DNA"/>
</dbReference>
<gene>
    <name evidence="3" type="ORF">WMO39_00980</name>
</gene>
<dbReference type="Gene3D" id="1.10.3410.10">
    <property type="entry name" value="putative deoxyguanosinetriphosphate triphosphohydrolase like domain"/>
    <property type="match status" value="1"/>
</dbReference>
<accession>A0ABV1F840</accession>
<evidence type="ECO:0000256" key="1">
    <source>
        <dbReference type="ARBA" id="ARBA00022801"/>
    </source>
</evidence>
<evidence type="ECO:0000313" key="4">
    <source>
        <dbReference type="Proteomes" id="UP001490816"/>
    </source>
</evidence>
<dbReference type="PANTHER" id="PTHR11373:SF32">
    <property type="entry name" value="DEOXYGUANOSINETRIPHOSPHATE TRIPHOSPHOHYDROLASE"/>
    <property type="match status" value="1"/>
</dbReference>